<sequence>MLCCGTRTYSLDCDHSFIKNDNVDDVISKCNSQELMISGHYFEDKETTSFSLSYAKGDDNFNALMMEKAYLLTNENTCYMASPNITKLDKSNIMAIKALNNINNKEGLIHAKARENLNQVIAGKYYGVTTDDINIDKWININPLTKALMFCIKDNHNESDINAIISERVIQYYQYATAEISSLDTDVEILTNAMLLTTFSFQYRIPLTDKLMGENIEPNESNKKQWRNAIYIP</sequence>
<dbReference type="EMBL" id="CQEM01000013">
    <property type="protein sequence ID" value="CNL43867.1"/>
    <property type="molecule type" value="Genomic_DNA"/>
</dbReference>
<dbReference type="AlphaFoldDB" id="A0A0T9UI93"/>
<gene>
    <name evidence="1" type="ORF">ERS008460_02872</name>
</gene>
<reference evidence="2" key="1">
    <citation type="submission" date="2015-03" db="EMBL/GenBank/DDBJ databases">
        <authorList>
            <consortium name="Pathogen Informatics"/>
        </authorList>
    </citation>
    <scope>NUCLEOTIDE SEQUENCE [LARGE SCALE GENOMIC DNA]</scope>
    <source>
        <strain evidence="2">IP27925</strain>
    </source>
</reference>
<evidence type="ECO:0000313" key="2">
    <source>
        <dbReference type="Proteomes" id="UP000040088"/>
    </source>
</evidence>
<accession>A0A0T9UI93</accession>
<dbReference type="Proteomes" id="UP000040088">
    <property type="component" value="Unassembled WGS sequence"/>
</dbReference>
<evidence type="ECO:0000313" key="1">
    <source>
        <dbReference type="EMBL" id="CNL43867.1"/>
    </source>
</evidence>
<protein>
    <submittedName>
        <fullName evidence="1">Uncharacterized protein</fullName>
    </submittedName>
</protein>
<organism evidence="1 2">
    <name type="scientific">Yersinia aleksiciae</name>
    <dbReference type="NCBI Taxonomy" id="263819"/>
    <lineage>
        <taxon>Bacteria</taxon>
        <taxon>Pseudomonadati</taxon>
        <taxon>Pseudomonadota</taxon>
        <taxon>Gammaproteobacteria</taxon>
        <taxon>Enterobacterales</taxon>
        <taxon>Yersiniaceae</taxon>
        <taxon>Yersinia</taxon>
    </lineage>
</organism>
<name>A0A0T9UI93_YERAE</name>
<proteinExistence type="predicted"/>